<organism evidence="10 11">
    <name type="scientific">Myriangium duriaei CBS 260.36</name>
    <dbReference type="NCBI Taxonomy" id="1168546"/>
    <lineage>
        <taxon>Eukaryota</taxon>
        <taxon>Fungi</taxon>
        <taxon>Dikarya</taxon>
        <taxon>Ascomycota</taxon>
        <taxon>Pezizomycotina</taxon>
        <taxon>Dothideomycetes</taxon>
        <taxon>Dothideomycetidae</taxon>
        <taxon>Myriangiales</taxon>
        <taxon>Myriangiaceae</taxon>
        <taxon>Myriangium</taxon>
    </lineage>
</organism>
<keyword evidence="6" id="KW-0805">Transcription regulation</keyword>
<feature type="region of interest" description="Disordered" evidence="9">
    <location>
        <begin position="13"/>
        <end position="114"/>
    </location>
</feature>
<dbReference type="PANTHER" id="PTHR28246">
    <property type="entry name" value="G1-SPECIFIC TRANSCRIPTIONAL REPRESSOR WHI5-RELATED"/>
    <property type="match status" value="1"/>
</dbReference>
<dbReference type="PANTHER" id="PTHR28246:SF1">
    <property type="entry name" value="G1-SPECIFIC TRANSCRIPTIONAL REPRESSOR WHI5-RELATED"/>
    <property type="match status" value="1"/>
</dbReference>
<dbReference type="GO" id="GO:0000082">
    <property type="term" value="P:G1/S transition of mitotic cell cycle"/>
    <property type="evidence" value="ECO:0007669"/>
    <property type="project" value="InterPro"/>
</dbReference>
<evidence type="ECO:0000256" key="7">
    <source>
        <dbReference type="ARBA" id="ARBA00023163"/>
    </source>
</evidence>
<feature type="region of interest" description="Disordered" evidence="9">
    <location>
        <begin position="133"/>
        <end position="155"/>
    </location>
</feature>
<evidence type="ECO:0000256" key="5">
    <source>
        <dbReference type="ARBA" id="ARBA00022491"/>
    </source>
</evidence>
<gene>
    <name evidence="10" type="ORF">K461DRAFT_267398</name>
</gene>
<dbReference type="InterPro" id="IPR039198">
    <property type="entry name" value="Srl3/Whi5"/>
</dbReference>
<evidence type="ECO:0000313" key="10">
    <source>
        <dbReference type="EMBL" id="KAF2154368.1"/>
    </source>
</evidence>
<comment type="similarity">
    <text evidence="3">Belongs to the WHI5/NRM1 family.</text>
</comment>
<comment type="subcellular location">
    <subcellularLocation>
        <location evidence="2">Cytoplasm</location>
    </subcellularLocation>
    <subcellularLocation>
        <location evidence="1">Nucleus</location>
    </subcellularLocation>
</comment>
<dbReference type="Proteomes" id="UP000799439">
    <property type="component" value="Unassembled WGS sequence"/>
</dbReference>
<feature type="region of interest" description="Disordered" evidence="9">
    <location>
        <begin position="196"/>
        <end position="217"/>
    </location>
</feature>
<dbReference type="GO" id="GO:0003712">
    <property type="term" value="F:transcription coregulator activity"/>
    <property type="evidence" value="ECO:0007669"/>
    <property type="project" value="TreeGrafter"/>
</dbReference>
<dbReference type="GO" id="GO:0033309">
    <property type="term" value="C:SBF transcription complex"/>
    <property type="evidence" value="ECO:0007669"/>
    <property type="project" value="TreeGrafter"/>
</dbReference>
<feature type="compositionally biased region" description="Low complexity" evidence="9">
    <location>
        <begin position="200"/>
        <end position="215"/>
    </location>
</feature>
<evidence type="ECO:0000256" key="9">
    <source>
        <dbReference type="SAM" id="MobiDB-lite"/>
    </source>
</evidence>
<evidence type="ECO:0000256" key="3">
    <source>
        <dbReference type="ARBA" id="ARBA00006922"/>
    </source>
</evidence>
<reference evidence="10" key="1">
    <citation type="journal article" date="2020" name="Stud. Mycol.">
        <title>101 Dothideomycetes genomes: a test case for predicting lifestyles and emergence of pathogens.</title>
        <authorList>
            <person name="Haridas S."/>
            <person name="Albert R."/>
            <person name="Binder M."/>
            <person name="Bloem J."/>
            <person name="Labutti K."/>
            <person name="Salamov A."/>
            <person name="Andreopoulos B."/>
            <person name="Baker S."/>
            <person name="Barry K."/>
            <person name="Bills G."/>
            <person name="Bluhm B."/>
            <person name="Cannon C."/>
            <person name="Castanera R."/>
            <person name="Culley D."/>
            <person name="Daum C."/>
            <person name="Ezra D."/>
            <person name="Gonzalez J."/>
            <person name="Henrissat B."/>
            <person name="Kuo A."/>
            <person name="Liang C."/>
            <person name="Lipzen A."/>
            <person name="Lutzoni F."/>
            <person name="Magnuson J."/>
            <person name="Mondo S."/>
            <person name="Nolan M."/>
            <person name="Ohm R."/>
            <person name="Pangilinan J."/>
            <person name="Park H.-J."/>
            <person name="Ramirez L."/>
            <person name="Alfaro M."/>
            <person name="Sun H."/>
            <person name="Tritt A."/>
            <person name="Yoshinaga Y."/>
            <person name="Zwiers L.-H."/>
            <person name="Turgeon B."/>
            <person name="Goodwin S."/>
            <person name="Spatafora J."/>
            <person name="Crous P."/>
            <person name="Grigoriev I."/>
        </authorList>
    </citation>
    <scope>NUCLEOTIDE SEQUENCE</scope>
    <source>
        <strain evidence="10">CBS 260.36</strain>
    </source>
</reference>
<protein>
    <submittedName>
        <fullName evidence="10">Uncharacterized protein</fullName>
    </submittedName>
</protein>
<evidence type="ECO:0000256" key="6">
    <source>
        <dbReference type="ARBA" id="ARBA00023015"/>
    </source>
</evidence>
<feature type="compositionally biased region" description="Low complexity" evidence="9">
    <location>
        <begin position="337"/>
        <end position="362"/>
    </location>
</feature>
<accession>A0A9P4J8H1</accession>
<feature type="region of interest" description="Disordered" evidence="9">
    <location>
        <begin position="235"/>
        <end position="393"/>
    </location>
</feature>
<feature type="compositionally biased region" description="Low complexity" evidence="9">
    <location>
        <begin position="237"/>
        <end position="250"/>
    </location>
</feature>
<dbReference type="AlphaFoldDB" id="A0A9P4J8H1"/>
<keyword evidence="7" id="KW-0804">Transcription</keyword>
<keyword evidence="4" id="KW-0963">Cytoplasm</keyword>
<dbReference type="EMBL" id="ML996084">
    <property type="protein sequence ID" value="KAF2154368.1"/>
    <property type="molecule type" value="Genomic_DNA"/>
</dbReference>
<feature type="compositionally biased region" description="Low complexity" evidence="9">
    <location>
        <begin position="315"/>
        <end position="329"/>
    </location>
</feature>
<dbReference type="Pfam" id="PF08528">
    <property type="entry name" value="Whi5"/>
    <property type="match status" value="1"/>
</dbReference>
<dbReference type="OrthoDB" id="2359117at2759"/>
<dbReference type="GO" id="GO:0005737">
    <property type="term" value="C:cytoplasm"/>
    <property type="evidence" value="ECO:0007669"/>
    <property type="project" value="UniProtKB-SubCell"/>
</dbReference>
<evidence type="ECO:0000256" key="8">
    <source>
        <dbReference type="ARBA" id="ARBA00023242"/>
    </source>
</evidence>
<evidence type="ECO:0000256" key="2">
    <source>
        <dbReference type="ARBA" id="ARBA00004496"/>
    </source>
</evidence>
<sequence length="414" mass="44226">MLHSDMATFRSYPTHQLHAPGSQESLASFGSSTATDATHSVMAASSDTNSQTTADTEVTSPTSPYKPSHNVSHAVQFPPASTGWRMRTPEDQTNASDAKSALASPMSVTTPVNGHKRMASGQMKYPQLHSPVDTSRQYARPSGRACSVGSTGSRASEAATNLKERLTYAMAKVQHGWEHHNIDQVEQLAAAAVSPRTVISPRSTTSRPLTSPRSTGLLPSRVLVDHFPAPFHEQIKSAPLPVSRSSSSSTSPPPKRRPVDSIIPHYSPPKQHQTLGPSARLVSPTSPSHRRTPSHPLSSPARAPTTPKADHRPATIRTQTQTAQAEQEAMSALLLMGSPGAFPPSSQSQQSSAAQSPRRSGGFATGAPRMALQYRSESGSSVSSSGYGGMYSQERQREMLRGRGEVLDQIEAET</sequence>
<comment type="caution">
    <text evidence="10">The sequence shown here is derived from an EMBL/GenBank/DDBJ whole genome shotgun (WGS) entry which is preliminary data.</text>
</comment>
<dbReference type="InterPro" id="IPR013734">
    <property type="entry name" value="TF_Nrm1/Whi5"/>
</dbReference>
<keyword evidence="11" id="KW-1185">Reference proteome</keyword>
<evidence type="ECO:0000256" key="1">
    <source>
        <dbReference type="ARBA" id="ARBA00004123"/>
    </source>
</evidence>
<feature type="compositionally biased region" description="Polar residues" evidence="9">
    <location>
        <begin position="22"/>
        <end position="73"/>
    </location>
</feature>
<evidence type="ECO:0000313" key="11">
    <source>
        <dbReference type="Proteomes" id="UP000799439"/>
    </source>
</evidence>
<evidence type="ECO:0000256" key="4">
    <source>
        <dbReference type="ARBA" id="ARBA00022490"/>
    </source>
</evidence>
<keyword evidence="8" id="KW-0539">Nucleus</keyword>
<keyword evidence="5" id="KW-0678">Repressor</keyword>
<proteinExistence type="inferred from homology"/>
<name>A0A9P4J8H1_9PEZI</name>
<feature type="compositionally biased region" description="Low complexity" evidence="9">
    <location>
        <begin position="374"/>
        <end position="385"/>
    </location>
</feature>